<evidence type="ECO:0000256" key="2">
    <source>
        <dbReference type="SAM" id="SignalP"/>
    </source>
</evidence>
<name>A0ABY5VEX6_9FIRM</name>
<dbReference type="RefSeq" id="WP_028528710.1">
    <property type="nucleotide sequence ID" value="NZ_CABLBR010000014.1"/>
</dbReference>
<accession>A0ABY5VEX6</accession>
<feature type="region of interest" description="Disordered" evidence="1">
    <location>
        <begin position="365"/>
        <end position="386"/>
    </location>
</feature>
<protein>
    <recommendedName>
        <fullName evidence="5">DUF5105 domain-containing protein</fullName>
    </recommendedName>
</protein>
<dbReference type="PROSITE" id="PS51257">
    <property type="entry name" value="PROKAR_LIPOPROTEIN"/>
    <property type="match status" value="1"/>
</dbReference>
<organism evidence="3 4">
    <name type="scientific">Ruminococcus gauvreauii</name>
    <dbReference type="NCBI Taxonomy" id="438033"/>
    <lineage>
        <taxon>Bacteria</taxon>
        <taxon>Bacillati</taxon>
        <taxon>Bacillota</taxon>
        <taxon>Clostridia</taxon>
        <taxon>Eubacteriales</taxon>
        <taxon>Oscillospiraceae</taxon>
        <taxon>Ruminococcus</taxon>
    </lineage>
</organism>
<evidence type="ECO:0000256" key="1">
    <source>
        <dbReference type="SAM" id="MobiDB-lite"/>
    </source>
</evidence>
<evidence type="ECO:0000313" key="3">
    <source>
        <dbReference type="EMBL" id="UWP59110.1"/>
    </source>
</evidence>
<evidence type="ECO:0000313" key="4">
    <source>
        <dbReference type="Proteomes" id="UP001060164"/>
    </source>
</evidence>
<proteinExistence type="predicted"/>
<feature type="signal peptide" evidence="2">
    <location>
        <begin position="1"/>
        <end position="20"/>
    </location>
</feature>
<dbReference type="EMBL" id="CP102290">
    <property type="protein sequence ID" value="UWP59110.1"/>
    <property type="molecule type" value="Genomic_DNA"/>
</dbReference>
<dbReference type="Proteomes" id="UP001060164">
    <property type="component" value="Chromosome"/>
</dbReference>
<feature type="compositionally biased region" description="Polar residues" evidence="1">
    <location>
        <begin position="375"/>
        <end position="386"/>
    </location>
</feature>
<gene>
    <name evidence="3" type="ORF">NQ502_17355</name>
</gene>
<sequence length="386" mass="42612">MSRTSHPIRCLTLCATVVLSAWLLTGCVSEEQKAVTDCIHSELDLLKTDDREGIAEHLSNSSLFDDMSAEKLPAEVIDVFSLFFKNFDYDIKNIQIDEDSQKASATLKLKTIDARKLAKDYTSQSIVKQLQNLANPSRVEYSLEDYYLTLHDLLASNDYETVTSDYPVTLTRTGEAWKLERDSDLENALVGGFVTYAADPELFTPEEIVALHFDTIKNFDTEQMNQFLSLDELFSADDEYKRTIAKALAAQILQYLDYEITDSENDGITANVTMNITSCDSHSIISEYQKSVAAYTNTAQALADGFSVRLSKANQILLDSITHNTSSSSTSITLVLVNDGTNWKLKMDDAVAEAILGNIDEAVAGISTDPDEGGSTESADNTTSDE</sequence>
<keyword evidence="4" id="KW-1185">Reference proteome</keyword>
<feature type="chain" id="PRO_5046604464" description="DUF5105 domain-containing protein" evidence="2">
    <location>
        <begin position="21"/>
        <end position="386"/>
    </location>
</feature>
<keyword evidence="2" id="KW-0732">Signal</keyword>
<evidence type="ECO:0008006" key="5">
    <source>
        <dbReference type="Google" id="ProtNLM"/>
    </source>
</evidence>
<reference evidence="3" key="1">
    <citation type="journal article" date="2022" name="Cell">
        <title>Design, construction, and in vivo augmentation of a complex gut microbiome.</title>
        <authorList>
            <person name="Cheng A.G."/>
            <person name="Ho P.Y."/>
            <person name="Aranda-Diaz A."/>
            <person name="Jain S."/>
            <person name="Yu F.B."/>
            <person name="Meng X."/>
            <person name="Wang M."/>
            <person name="Iakiviak M."/>
            <person name="Nagashima K."/>
            <person name="Zhao A."/>
            <person name="Murugkar P."/>
            <person name="Patil A."/>
            <person name="Atabakhsh K."/>
            <person name="Weakley A."/>
            <person name="Yan J."/>
            <person name="Brumbaugh A.R."/>
            <person name="Higginbottom S."/>
            <person name="Dimas A."/>
            <person name="Shiver A.L."/>
            <person name="Deutschbauer A."/>
            <person name="Neff N."/>
            <person name="Sonnenburg J.L."/>
            <person name="Huang K.C."/>
            <person name="Fischbach M.A."/>
        </authorList>
    </citation>
    <scope>NUCLEOTIDE SEQUENCE</scope>
    <source>
        <strain evidence="3">DSM 19829</strain>
    </source>
</reference>